<protein>
    <submittedName>
        <fullName evidence="1">Tyrosine-protein phosphatase</fullName>
    </submittedName>
</protein>
<dbReference type="RefSeq" id="WP_344902538.1">
    <property type="nucleotide sequence ID" value="NZ_BAAAYO010000001.1"/>
</dbReference>
<sequence length="263" mass="29294">MTKQTIPQPDCLLSLEGAMNFRDMGGYRTDDGRTVRHGLLYRAAELTGLTPGDHQVLEGLGIRHVLDYRNRAEAELKPDPAIGQAVLSRIPANLKAESSPHVTMEQMFKAGIHKAFTADMLMKTYAELPVGNEAYKLLMKLLAEPELNLPLVHHCAGGRDRTGVGSLLILLTLGVPYETAVEDFLLSNVTLTSYHESLFEMAIQYVSKEEIESFKDAMLLKQALLDTAMTSILEKYGSFERYLEAEFGIDAAARERIQAYCLR</sequence>
<dbReference type="Pfam" id="PF13350">
    <property type="entry name" value="Y_phosphatase3"/>
    <property type="match status" value="1"/>
</dbReference>
<dbReference type="InterPro" id="IPR026893">
    <property type="entry name" value="Tyr/Ser_Pase_IphP-type"/>
</dbReference>
<dbReference type="EMBL" id="JBHMAG010000012">
    <property type="protein sequence ID" value="MFB9753040.1"/>
    <property type="molecule type" value="Genomic_DNA"/>
</dbReference>
<evidence type="ECO:0000313" key="2">
    <source>
        <dbReference type="Proteomes" id="UP001589619"/>
    </source>
</evidence>
<dbReference type="SUPFAM" id="SSF52799">
    <property type="entry name" value="(Phosphotyrosine protein) phosphatases II"/>
    <property type="match status" value="1"/>
</dbReference>
<keyword evidence="2" id="KW-1185">Reference proteome</keyword>
<evidence type="ECO:0000313" key="1">
    <source>
        <dbReference type="EMBL" id="MFB9753040.1"/>
    </source>
</evidence>
<name>A0ABV5VXP7_9BACL</name>
<accession>A0ABV5VXP7</accession>
<dbReference type="Proteomes" id="UP001589619">
    <property type="component" value="Unassembled WGS sequence"/>
</dbReference>
<reference evidence="1 2" key="1">
    <citation type="submission" date="2024-09" db="EMBL/GenBank/DDBJ databases">
        <authorList>
            <person name="Sun Q."/>
            <person name="Mori K."/>
        </authorList>
    </citation>
    <scope>NUCLEOTIDE SEQUENCE [LARGE SCALE GENOMIC DNA]</scope>
    <source>
        <strain evidence="1 2">JCM 12520</strain>
    </source>
</reference>
<dbReference type="Gene3D" id="3.90.190.10">
    <property type="entry name" value="Protein tyrosine phosphatase superfamily"/>
    <property type="match status" value="1"/>
</dbReference>
<gene>
    <name evidence="1" type="ORF">ACFFNY_15860</name>
</gene>
<comment type="caution">
    <text evidence="1">The sequence shown here is derived from an EMBL/GenBank/DDBJ whole genome shotgun (WGS) entry which is preliminary data.</text>
</comment>
<proteinExistence type="predicted"/>
<dbReference type="InterPro" id="IPR029021">
    <property type="entry name" value="Prot-tyrosine_phosphatase-like"/>
</dbReference>
<organism evidence="1 2">
    <name type="scientific">Paenibacillus hodogayensis</name>
    <dbReference type="NCBI Taxonomy" id="279208"/>
    <lineage>
        <taxon>Bacteria</taxon>
        <taxon>Bacillati</taxon>
        <taxon>Bacillota</taxon>
        <taxon>Bacilli</taxon>
        <taxon>Bacillales</taxon>
        <taxon>Paenibacillaceae</taxon>
        <taxon>Paenibacillus</taxon>
    </lineage>
</organism>